<sequence length="472" mass="53576">MREIITLSFGQTAGHINADYFNSQEHYFPLATKSTSDPTVRFRRGVATDSRTETYNPRLLTWELKGGYGAFQAFNQFYTEGDKSQPQVWNEGEIKEIKEQPVDKNEYQKALDLGRENASQLNTDTTKRWTDYNRLFHHPKTRHQLDNWLFDPDTAPQGIHRGGDQKWTGFDVGVNEWEHVLNSDKEYLDSTLRSWVEECDSLGGLNVVVDDSAWAGVAAKILANYRDDFDAKGTVVTWSVEAKPEKKTRETQKNAIQTTVALSQVSSIYIPVSFPTKTPIDADFDPTSPWHQAALFGLSVYEPVQLMATQRTGGLSLDAMAALLDTTGERNIVSEVGGTLTDVDGDKSTVQYDSRLFQELFLPSRIPPKTPHVFSDLSIARLEDQDDDANSYRLNQPMPEVSSQPEFTKQFVSSKTRLAVTTKPRRTLLDMAKFVSVYERGDEREEMKQELGDMASKYEHGWEEESDDDDDY</sequence>
<evidence type="ECO:0000256" key="3">
    <source>
        <dbReference type="ARBA" id="ARBA00008507"/>
    </source>
</evidence>
<dbReference type="PANTHER" id="PTHR13391:SF0">
    <property type="entry name" value="PROTEIN MISATO HOMOLOG 1"/>
    <property type="match status" value="1"/>
</dbReference>
<evidence type="ECO:0000259" key="8">
    <source>
        <dbReference type="Pfam" id="PF10644"/>
    </source>
</evidence>
<dbReference type="KEGG" id="yli:2912594"/>
<feature type="compositionally biased region" description="Basic and acidic residues" evidence="7">
    <location>
        <begin position="441"/>
        <end position="463"/>
    </location>
</feature>
<comment type="similarity">
    <text evidence="3">Belongs to the misato family.</text>
</comment>
<evidence type="ECO:0000256" key="4">
    <source>
        <dbReference type="ARBA" id="ARBA00014097"/>
    </source>
</evidence>
<reference evidence="11 13" key="2">
    <citation type="submission" date="2018-07" db="EMBL/GenBank/DDBJ databases">
        <title>Draft Genome Assemblies for Five Robust Yarrowia lipolytica Strains Exhibiting High Lipid Production and Pentose Sugar Utilization and Sugar Alcohol Secretion from Undetoxified Lignocellulosic Biomass Hydrolysates.</title>
        <authorList>
            <consortium name="DOE Joint Genome Institute"/>
            <person name="Walker C."/>
            <person name="Ryu S."/>
            <person name="Na H."/>
            <person name="Zane M."/>
            <person name="LaButti K."/>
            <person name="Lipzen A."/>
            <person name="Haridas S."/>
            <person name="Barry K."/>
            <person name="Grigoriev I.V."/>
            <person name="Quarterman J."/>
            <person name="Slininger P."/>
            <person name="Dien B."/>
            <person name="Trinh C.T."/>
        </authorList>
    </citation>
    <scope>NUCLEOTIDE SEQUENCE [LARGE SCALE GENOMIC DNA]</scope>
    <source>
        <strain evidence="11 13">YB392</strain>
    </source>
</reference>
<dbReference type="VEuPathDB" id="FungiDB:YALI1_E12962g"/>
<evidence type="ECO:0000256" key="5">
    <source>
        <dbReference type="ARBA" id="ARBA00022030"/>
    </source>
</evidence>
<dbReference type="OMA" id="SYETGWM"/>
<evidence type="ECO:0000313" key="13">
    <source>
        <dbReference type="Proteomes" id="UP000256601"/>
    </source>
</evidence>
<evidence type="ECO:0000313" key="10">
    <source>
        <dbReference type="EMBL" id="AOW05224.1"/>
    </source>
</evidence>
<organism evidence="10 12">
    <name type="scientific">Yarrowia lipolytica</name>
    <name type="common">Candida lipolytica</name>
    <dbReference type="NCBI Taxonomy" id="4952"/>
    <lineage>
        <taxon>Eukaryota</taxon>
        <taxon>Fungi</taxon>
        <taxon>Dikarya</taxon>
        <taxon>Ascomycota</taxon>
        <taxon>Saccharomycotina</taxon>
        <taxon>Dipodascomycetes</taxon>
        <taxon>Dipodascales</taxon>
        <taxon>Dipodascales incertae sedis</taxon>
        <taxon>Yarrowia</taxon>
    </lineage>
</organism>
<dbReference type="EMBL" id="KZ859007">
    <property type="protein sequence ID" value="RDW25266.1"/>
    <property type="molecule type" value="Genomic_DNA"/>
</dbReference>
<dbReference type="PANTHER" id="PTHR13391">
    <property type="entry name" value="MITOCHONDRIAL DISTRIBUTION REGULATOR MISATO"/>
    <property type="match status" value="1"/>
</dbReference>
<comment type="subcellular location">
    <subcellularLocation>
        <location evidence="2">Mitochondrion</location>
    </subcellularLocation>
</comment>
<dbReference type="InterPro" id="IPR029209">
    <property type="entry name" value="DML1/Misato_tubulin"/>
</dbReference>
<dbReference type="eggNOG" id="KOG2530">
    <property type="taxonomic scope" value="Eukaryota"/>
</dbReference>
<evidence type="ECO:0000259" key="9">
    <source>
        <dbReference type="Pfam" id="PF14881"/>
    </source>
</evidence>
<accession>A0A1D8NHW7</accession>
<protein>
    <recommendedName>
        <fullName evidence="4">Protein DML1</fullName>
    </recommendedName>
    <alternativeName>
        <fullName evidence="5">Protein dml1</fullName>
    </alternativeName>
</protein>
<feature type="domain" description="Misato Segment II tubulin-like" evidence="8">
    <location>
        <begin position="2"/>
        <end position="112"/>
    </location>
</feature>
<dbReference type="Pfam" id="PF14881">
    <property type="entry name" value="Tubulin_3"/>
    <property type="match status" value="1"/>
</dbReference>
<feature type="domain" description="DML1/Misato tubulin" evidence="9">
    <location>
        <begin position="119"/>
        <end position="304"/>
    </location>
</feature>
<dbReference type="VEuPathDB" id="FungiDB:YALI0_E10285g"/>
<dbReference type="GeneID" id="2912594"/>
<evidence type="ECO:0000313" key="11">
    <source>
        <dbReference type="EMBL" id="RDW25266.1"/>
    </source>
</evidence>
<dbReference type="EMBL" id="CP017557">
    <property type="protein sequence ID" value="AOW05224.1"/>
    <property type="molecule type" value="Genomic_DNA"/>
</dbReference>
<dbReference type="InterPro" id="IPR049942">
    <property type="entry name" value="DML1/Misato"/>
</dbReference>
<dbReference type="Proteomes" id="UP000182444">
    <property type="component" value="Chromosome 1E"/>
</dbReference>
<feature type="region of interest" description="Disordered" evidence="7">
    <location>
        <begin position="441"/>
        <end position="472"/>
    </location>
</feature>
<dbReference type="AlphaFoldDB" id="A0A1D8NHW7"/>
<evidence type="ECO:0000256" key="7">
    <source>
        <dbReference type="SAM" id="MobiDB-lite"/>
    </source>
</evidence>
<proteinExistence type="inferred from homology"/>
<keyword evidence="6" id="KW-0496">Mitochondrion</keyword>
<dbReference type="SUPFAM" id="SSF52490">
    <property type="entry name" value="Tubulin nucleotide-binding domain-like"/>
    <property type="match status" value="1"/>
</dbReference>
<name>A0A1D8NHW7_YARLL</name>
<dbReference type="Proteomes" id="UP000256601">
    <property type="component" value="Unassembled WGS sequence"/>
</dbReference>
<dbReference type="GO" id="GO:0007005">
    <property type="term" value="P:mitochondrion organization"/>
    <property type="evidence" value="ECO:0007669"/>
    <property type="project" value="InterPro"/>
</dbReference>
<comment type="function">
    <text evidence="1">Involved in the partitioning of the mitochondrial organelle and mitochondrial DNA (mtDNA) inheritance.</text>
</comment>
<dbReference type="InterPro" id="IPR036525">
    <property type="entry name" value="Tubulin/FtsZ_GTPase_sf"/>
</dbReference>
<dbReference type="InterPro" id="IPR019605">
    <property type="entry name" value="Misato_II_tubulin-like"/>
</dbReference>
<dbReference type="Gene3D" id="3.40.50.1440">
    <property type="entry name" value="Tubulin/FtsZ, GTPase domain"/>
    <property type="match status" value="1"/>
</dbReference>
<evidence type="ECO:0000256" key="6">
    <source>
        <dbReference type="ARBA" id="ARBA00023128"/>
    </source>
</evidence>
<evidence type="ECO:0000256" key="2">
    <source>
        <dbReference type="ARBA" id="ARBA00004173"/>
    </source>
</evidence>
<evidence type="ECO:0000313" key="12">
    <source>
        <dbReference type="Proteomes" id="UP000182444"/>
    </source>
</evidence>
<dbReference type="Pfam" id="PF10644">
    <property type="entry name" value="Misat_Tub_SegII"/>
    <property type="match status" value="1"/>
</dbReference>
<evidence type="ECO:0000256" key="1">
    <source>
        <dbReference type="ARBA" id="ARBA00003757"/>
    </source>
</evidence>
<reference evidence="10 12" key="1">
    <citation type="journal article" date="2016" name="PLoS ONE">
        <title>Sequence Assembly of Yarrowia lipolytica Strain W29/CLIB89 Shows Transposable Element Diversity.</title>
        <authorList>
            <person name="Magnan C."/>
            <person name="Yu J."/>
            <person name="Chang I."/>
            <person name="Jahn E."/>
            <person name="Kanomata Y."/>
            <person name="Wu J."/>
            <person name="Zeller M."/>
            <person name="Oakes M."/>
            <person name="Baldi P."/>
            <person name="Sandmeyer S."/>
        </authorList>
    </citation>
    <scope>NUCLEOTIDE SEQUENCE [LARGE SCALE GENOMIC DNA]</scope>
    <source>
        <strain evidence="10">CLIB89</strain>
        <strain evidence="12">CLIB89(W29)</strain>
    </source>
</reference>
<gene>
    <name evidence="11" type="ORF">B0I71DRAFT_132933</name>
    <name evidence="10" type="ORF">YALI1_E12962g</name>
</gene>
<dbReference type="GO" id="GO:0005739">
    <property type="term" value="C:mitochondrion"/>
    <property type="evidence" value="ECO:0007669"/>
    <property type="project" value="UniProtKB-SubCell"/>
</dbReference>